<dbReference type="SUPFAM" id="SSF54373">
    <property type="entry name" value="FAD-linked reductases, C-terminal domain"/>
    <property type="match status" value="1"/>
</dbReference>
<dbReference type="GO" id="GO:0071949">
    <property type="term" value="F:FAD binding"/>
    <property type="evidence" value="ECO:0007669"/>
    <property type="project" value="InterPro"/>
</dbReference>
<evidence type="ECO:0000256" key="5">
    <source>
        <dbReference type="ARBA" id="ARBA00023002"/>
    </source>
</evidence>
<evidence type="ECO:0000256" key="4">
    <source>
        <dbReference type="ARBA" id="ARBA00022827"/>
    </source>
</evidence>
<comment type="cofactor">
    <cofactor evidence="1 6">
        <name>FAD</name>
        <dbReference type="ChEBI" id="CHEBI:57692"/>
    </cofactor>
</comment>
<dbReference type="Gene3D" id="3.30.9.10">
    <property type="entry name" value="D-Amino Acid Oxidase, subunit A, domain 2"/>
    <property type="match status" value="1"/>
</dbReference>
<evidence type="ECO:0000313" key="10">
    <source>
        <dbReference type="EMBL" id="JAG37713.1"/>
    </source>
</evidence>
<dbReference type="EMBL" id="GBHO01005891">
    <property type="protein sequence ID" value="JAG37713.1"/>
    <property type="molecule type" value="Transcribed_RNA"/>
</dbReference>
<dbReference type="InterPro" id="IPR006181">
    <property type="entry name" value="D-amino_acid_oxidase_CS"/>
</dbReference>
<feature type="domain" description="FAD dependent oxidoreductase" evidence="8">
    <location>
        <begin position="6"/>
        <end position="316"/>
    </location>
</feature>
<reference evidence="10" key="1">
    <citation type="journal article" date="2014" name="PLoS ONE">
        <title>Transcriptome-Based Identification of ABC Transporters in the Western Tarnished Plant Bug Lygus hesperus.</title>
        <authorList>
            <person name="Hull J.J."/>
            <person name="Chaney K."/>
            <person name="Geib S.M."/>
            <person name="Fabrick J.A."/>
            <person name="Brent C.S."/>
            <person name="Walsh D."/>
            <person name="Lavine L.C."/>
        </authorList>
    </citation>
    <scope>NUCLEOTIDE SEQUENCE</scope>
</reference>
<gene>
    <name evidence="10" type="primary">DDO_3</name>
    <name evidence="9" type="synonym">DDO_2</name>
    <name evidence="10" type="ORF">CM83_59874</name>
    <name evidence="9" type="ORF">CM83_59876</name>
</gene>
<accession>A0A0A9Z2Y8</accession>
<feature type="chain" id="PRO_5007390046" evidence="7">
    <location>
        <begin position="20"/>
        <end position="328"/>
    </location>
</feature>
<dbReference type="AlphaFoldDB" id="A0A0A9Z2Y8"/>
<dbReference type="GO" id="GO:0005737">
    <property type="term" value="C:cytoplasm"/>
    <property type="evidence" value="ECO:0007669"/>
    <property type="project" value="TreeGrafter"/>
</dbReference>
<dbReference type="GO" id="GO:0003884">
    <property type="term" value="F:D-amino-acid oxidase activity"/>
    <property type="evidence" value="ECO:0007669"/>
    <property type="project" value="InterPro"/>
</dbReference>
<comment type="similarity">
    <text evidence="2">Belongs to the DAMOX/DASOX family.</text>
</comment>
<name>A0A0A9Z2Y8_LYGHE</name>
<feature type="binding site" evidence="6">
    <location>
        <position position="182"/>
    </location>
    <ligand>
        <name>FAD</name>
        <dbReference type="ChEBI" id="CHEBI:57692"/>
    </ligand>
</feature>
<dbReference type="InterPro" id="IPR023209">
    <property type="entry name" value="DAO"/>
</dbReference>
<keyword evidence="4 6" id="KW-0274">FAD</keyword>
<dbReference type="PANTHER" id="PTHR11530:SF17">
    <property type="entry name" value="RE49860P"/>
    <property type="match status" value="1"/>
</dbReference>
<dbReference type="PIRSF" id="PIRSF000189">
    <property type="entry name" value="D-aa_oxidase"/>
    <property type="match status" value="1"/>
</dbReference>
<keyword evidence="5" id="KW-0560">Oxidoreductase</keyword>
<feature type="binding site" evidence="6">
    <location>
        <position position="275"/>
    </location>
    <ligand>
        <name>D-dopa</name>
        <dbReference type="ChEBI" id="CHEBI:149689"/>
    </ligand>
</feature>
<sequence length="328" mass="36483">MRSWSACVIGGGVVGLTTALLAQERGAKVTLVADKFRKETTSDGAAGIFRPATSFNVISPEITKELITFSYRYYEKLLEEDAGVKFISGYHLSNESPSNTRNFLLEGLVPEYREATAEEMAQFPGGWKWGSFYTTLLIENRFHLPWAEKKFVAQGGKIIRSTINDFSEVKNFGDFDLVFNCTGYGAKKLCNDLSMVALSGQIYKVEAPWCDKFLYGDEDTYLIPGYLLTVGGSRHFESYRTKPCPHDGAAIWSRARALMPQLQTSQIRRQWVGVRPYRSGGVRVQAEVINGMKVVHNYGHGGYGVTAAPGTAFYAVKLAEDFLSPNKL</sequence>
<keyword evidence="3" id="KW-0285">Flavoprotein</keyword>
<feature type="binding site" evidence="6">
    <location>
        <begin position="41"/>
        <end position="42"/>
    </location>
    <ligand>
        <name>FAD</name>
        <dbReference type="ChEBI" id="CHEBI:57692"/>
    </ligand>
</feature>
<evidence type="ECO:0000256" key="6">
    <source>
        <dbReference type="PIRSR" id="PIRSR000189-1"/>
    </source>
</evidence>
<reference evidence="10" key="2">
    <citation type="submission" date="2014-07" db="EMBL/GenBank/DDBJ databases">
        <authorList>
            <person name="Hull J."/>
        </authorList>
    </citation>
    <scope>NUCLEOTIDE SEQUENCE</scope>
</reference>
<evidence type="ECO:0000256" key="3">
    <source>
        <dbReference type="ARBA" id="ARBA00022630"/>
    </source>
</evidence>
<evidence type="ECO:0000313" key="9">
    <source>
        <dbReference type="EMBL" id="JAG30822.1"/>
    </source>
</evidence>
<dbReference type="Pfam" id="PF01266">
    <property type="entry name" value="DAO"/>
    <property type="match status" value="1"/>
</dbReference>
<organism evidence="10">
    <name type="scientific">Lygus hesperus</name>
    <name type="common">Western plant bug</name>
    <dbReference type="NCBI Taxonomy" id="30085"/>
    <lineage>
        <taxon>Eukaryota</taxon>
        <taxon>Metazoa</taxon>
        <taxon>Ecdysozoa</taxon>
        <taxon>Arthropoda</taxon>
        <taxon>Hexapoda</taxon>
        <taxon>Insecta</taxon>
        <taxon>Pterygota</taxon>
        <taxon>Neoptera</taxon>
        <taxon>Paraneoptera</taxon>
        <taxon>Hemiptera</taxon>
        <taxon>Heteroptera</taxon>
        <taxon>Panheteroptera</taxon>
        <taxon>Cimicomorpha</taxon>
        <taxon>Miridae</taxon>
        <taxon>Mirini</taxon>
        <taxon>Lygus</taxon>
    </lineage>
</organism>
<dbReference type="PANTHER" id="PTHR11530">
    <property type="entry name" value="D-AMINO ACID OXIDASE"/>
    <property type="match status" value="1"/>
</dbReference>
<feature type="binding site" evidence="6">
    <location>
        <position position="221"/>
    </location>
    <ligand>
        <name>D-dopa</name>
        <dbReference type="ChEBI" id="CHEBI:149689"/>
    </ligand>
</feature>
<feature type="signal peptide" evidence="7">
    <location>
        <begin position="1"/>
        <end position="19"/>
    </location>
</feature>
<evidence type="ECO:0000256" key="1">
    <source>
        <dbReference type="ARBA" id="ARBA00001974"/>
    </source>
</evidence>
<dbReference type="GO" id="GO:0019478">
    <property type="term" value="P:D-amino acid catabolic process"/>
    <property type="evidence" value="ECO:0007669"/>
    <property type="project" value="TreeGrafter"/>
</dbReference>
<keyword evidence="7" id="KW-0732">Signal</keyword>
<dbReference type="EMBL" id="GBHO01012782">
    <property type="protein sequence ID" value="JAG30822.1"/>
    <property type="molecule type" value="Transcribed_RNA"/>
</dbReference>
<proteinExistence type="inferred from homology"/>
<dbReference type="Gene3D" id="3.40.50.720">
    <property type="entry name" value="NAD(P)-binding Rossmann-like Domain"/>
    <property type="match status" value="1"/>
</dbReference>
<feature type="binding site" evidence="6">
    <location>
        <begin position="301"/>
        <end position="306"/>
    </location>
    <ligand>
        <name>FAD</name>
        <dbReference type="ChEBI" id="CHEBI:57692"/>
    </ligand>
</feature>
<dbReference type="PROSITE" id="PS00677">
    <property type="entry name" value="DAO"/>
    <property type="match status" value="1"/>
</dbReference>
<protein>
    <submittedName>
        <fullName evidence="10">D-aspartate oxidase</fullName>
    </submittedName>
</protein>
<feature type="binding site" evidence="6">
    <location>
        <position position="302"/>
    </location>
    <ligand>
        <name>D-dopa</name>
        <dbReference type="ChEBI" id="CHEBI:149689"/>
    </ligand>
</feature>
<evidence type="ECO:0000256" key="7">
    <source>
        <dbReference type="SAM" id="SignalP"/>
    </source>
</evidence>
<dbReference type="SUPFAM" id="SSF51971">
    <property type="entry name" value="Nucleotide-binding domain"/>
    <property type="match status" value="1"/>
</dbReference>
<dbReference type="InterPro" id="IPR006076">
    <property type="entry name" value="FAD-dep_OxRdtase"/>
</dbReference>
<evidence type="ECO:0000256" key="2">
    <source>
        <dbReference type="ARBA" id="ARBA00006730"/>
    </source>
</evidence>
<evidence type="ECO:0000259" key="8">
    <source>
        <dbReference type="Pfam" id="PF01266"/>
    </source>
</evidence>